<dbReference type="InterPro" id="IPR036034">
    <property type="entry name" value="PDZ_sf"/>
</dbReference>
<comment type="caution">
    <text evidence="2">The sequence shown here is derived from an EMBL/GenBank/DDBJ whole genome shotgun (WGS) entry which is preliminary data.</text>
</comment>
<dbReference type="Gene3D" id="2.30.42.10">
    <property type="match status" value="1"/>
</dbReference>
<dbReference type="SUPFAM" id="SSF50156">
    <property type="entry name" value="PDZ domain-like"/>
    <property type="match status" value="1"/>
</dbReference>
<dbReference type="InterPro" id="IPR021109">
    <property type="entry name" value="Peptidase_aspartic_dom_sf"/>
</dbReference>
<dbReference type="AlphaFoldDB" id="A0A3M9XR67"/>
<feature type="chain" id="PRO_5018117978" evidence="1">
    <location>
        <begin position="21"/>
        <end position="409"/>
    </location>
</feature>
<dbReference type="RefSeq" id="WP_123176105.1">
    <property type="nucleotide sequence ID" value="NZ_QWDD01000001.1"/>
</dbReference>
<accession>A0A3M9XR67</accession>
<feature type="signal peptide" evidence="1">
    <location>
        <begin position="1"/>
        <end position="20"/>
    </location>
</feature>
<dbReference type="OrthoDB" id="145741at2"/>
<evidence type="ECO:0000313" key="3">
    <source>
        <dbReference type="Proteomes" id="UP000268623"/>
    </source>
</evidence>
<organism evidence="2 3">
    <name type="scientific">Methylocystis hirsuta</name>
    <dbReference type="NCBI Taxonomy" id="369798"/>
    <lineage>
        <taxon>Bacteria</taxon>
        <taxon>Pseudomonadati</taxon>
        <taxon>Pseudomonadota</taxon>
        <taxon>Alphaproteobacteria</taxon>
        <taxon>Hyphomicrobiales</taxon>
        <taxon>Methylocystaceae</taxon>
        <taxon>Methylocystis</taxon>
    </lineage>
</organism>
<evidence type="ECO:0000256" key="1">
    <source>
        <dbReference type="SAM" id="SignalP"/>
    </source>
</evidence>
<evidence type="ECO:0000313" key="2">
    <source>
        <dbReference type="EMBL" id="RNJ50156.1"/>
    </source>
</evidence>
<protein>
    <submittedName>
        <fullName evidence="2">Peptide-binding protein</fullName>
    </submittedName>
</protein>
<name>A0A3M9XR67_9HYPH</name>
<sequence length="409" mass="44973">MRMIFATLFACFSLEVSVSAAPDKKLSAPKESVQFILDSNRILLDVVFTTPDGHERSALAWFNMGMSTPVLTKLLYRELGVDRGAPLRLAIGERRLEARAEKVIDGDGGVGVPTFAHLFAPRRVEAMLPAQMLTDYVVRIDYGRRRLALNAPGGKRPEGLPVPILLNRDTGIVAVEAEVDSDSRALAIDAGSGYSWMRGDVARDLLTRRPDWRRVHGAVGAANANMVDFAFEKEGDVLRIPSVRIGDLQFRQVGFLGTAPVLGSFAEGLFGDLFWDNWRKAAPAPVIGWLGGNALRDYELTIDYPNRMSYWRRQRAPDPTELNQPPITLVRQGDRYLIGGVAQTRTKPQALLDIEIGDELLAIDGVAARGASKDDVFAALHGAPGERKRLTLDRRGARVEADVAVESFE</sequence>
<gene>
    <name evidence="2" type="ORF">D1O30_11685</name>
</gene>
<proteinExistence type="predicted"/>
<keyword evidence="3" id="KW-1185">Reference proteome</keyword>
<reference evidence="2 3" key="1">
    <citation type="submission" date="2018-08" db="EMBL/GenBank/DDBJ databases">
        <title>Genome sequence of Methylocystis hirsuta CSC1, a methanotroph able to accumulate PHAs.</title>
        <authorList>
            <person name="Bordel S."/>
            <person name="Rodriguez E."/>
            <person name="Gancedo J."/>
            <person name="Munoz R."/>
        </authorList>
    </citation>
    <scope>NUCLEOTIDE SEQUENCE [LARGE SCALE GENOMIC DNA]</scope>
    <source>
        <strain evidence="2 3">CSC1</strain>
    </source>
</reference>
<dbReference type="Proteomes" id="UP000268623">
    <property type="component" value="Unassembled WGS sequence"/>
</dbReference>
<keyword evidence="1" id="KW-0732">Signal</keyword>
<dbReference type="Gene3D" id="2.40.70.10">
    <property type="entry name" value="Acid Proteases"/>
    <property type="match status" value="1"/>
</dbReference>
<dbReference type="EMBL" id="QWDD01000001">
    <property type="protein sequence ID" value="RNJ50156.1"/>
    <property type="molecule type" value="Genomic_DNA"/>
</dbReference>